<dbReference type="Pfam" id="PF00496">
    <property type="entry name" value="SBP_bac_5"/>
    <property type="match status" value="1"/>
</dbReference>
<sequence length="518" mass="56257">MKRASTLARALTALAAAASLALAACGSGSSDSTADATAADKTLNFVTVYPANTTDAHQVQASFILNSGAVETLVGFDPDTLELYPWLAESWDTDDAQHWTFHLREGVEFHNGEPMTAEKVMASLQDSIDVNPGVAAALTIDSMEVVDEHTLSITTADVYPALISNLVHFNAVITDVDAEGDLPVGTGAFKFDSFDIAGEAVLSRNDSYWDGTAKLDKVVMTANEDSNARVMALQSGDADIIYRPGLESLPTLEADESLTVDTVSGTRVYHLLYNYSGANADLWNNEEFRRGIDALVDRQSIVDTVMGGQATVAYNVFPGDWPFSPETTEHEFGVEAALQHFEAAGLDVADGKVTRDGQPLSLKMATYVARAELPQIAQIVQDQARQVGIDMEIYVAENIDEYLPQGDWDLVTYSLLTISRGDGAFFLNSAFGADAAQNHGRLDDPTLQSMLDAFNKEVDVDSRTEQTREIAEYIDAEAYNSYITVPNESAAFKDTVTGWKTPANEFEFQMITKDLDIN</sequence>
<dbReference type="CDD" id="cd08490">
    <property type="entry name" value="PBP2_NikA_DppA_OppA_like_3"/>
    <property type="match status" value="1"/>
</dbReference>
<feature type="chain" id="PRO_5047152835" evidence="1">
    <location>
        <begin position="24"/>
        <end position="518"/>
    </location>
</feature>
<dbReference type="InterPro" id="IPR039424">
    <property type="entry name" value="SBP_5"/>
</dbReference>
<evidence type="ECO:0000313" key="4">
    <source>
        <dbReference type="Proteomes" id="UP000824504"/>
    </source>
</evidence>
<keyword evidence="1" id="KW-0732">Signal</keyword>
<organism evidence="3 4">
    <name type="scientific">Tessaracoccus palaemonis</name>
    <dbReference type="NCBI Taxonomy" id="2829499"/>
    <lineage>
        <taxon>Bacteria</taxon>
        <taxon>Bacillati</taxon>
        <taxon>Actinomycetota</taxon>
        <taxon>Actinomycetes</taxon>
        <taxon>Propionibacteriales</taxon>
        <taxon>Propionibacteriaceae</taxon>
        <taxon>Tessaracoccus</taxon>
    </lineage>
</organism>
<feature type="domain" description="Solute-binding protein family 5" evidence="2">
    <location>
        <begin position="82"/>
        <end position="434"/>
    </location>
</feature>
<dbReference type="Proteomes" id="UP000824504">
    <property type="component" value="Chromosome"/>
</dbReference>
<name>A0ABX8SKU3_9ACTN</name>
<dbReference type="InterPro" id="IPR030678">
    <property type="entry name" value="Peptide/Ni-bd"/>
</dbReference>
<dbReference type="RefSeq" id="WP_219083507.1">
    <property type="nucleotide sequence ID" value="NZ_CP079216.1"/>
</dbReference>
<dbReference type="PROSITE" id="PS51257">
    <property type="entry name" value="PROKAR_LIPOPROTEIN"/>
    <property type="match status" value="1"/>
</dbReference>
<keyword evidence="4" id="KW-1185">Reference proteome</keyword>
<accession>A0ABX8SKU3</accession>
<gene>
    <name evidence="3" type="ORF">KDB89_03640</name>
</gene>
<protein>
    <submittedName>
        <fullName evidence="3">ABC transporter substrate-binding protein</fullName>
    </submittedName>
</protein>
<evidence type="ECO:0000256" key="1">
    <source>
        <dbReference type="SAM" id="SignalP"/>
    </source>
</evidence>
<feature type="signal peptide" evidence="1">
    <location>
        <begin position="1"/>
        <end position="23"/>
    </location>
</feature>
<dbReference type="PIRSF" id="PIRSF002741">
    <property type="entry name" value="MppA"/>
    <property type="match status" value="1"/>
</dbReference>
<dbReference type="InterPro" id="IPR000914">
    <property type="entry name" value="SBP_5_dom"/>
</dbReference>
<reference evidence="3 4" key="1">
    <citation type="submission" date="2021-07" db="EMBL/GenBank/DDBJ databases">
        <title>complete genome sequencing of Tessaracoccus sp.J1M15.</title>
        <authorList>
            <person name="Bae J.-W."/>
            <person name="Kim D.-y."/>
        </authorList>
    </citation>
    <scope>NUCLEOTIDE SEQUENCE [LARGE SCALE GENOMIC DNA]</scope>
    <source>
        <strain evidence="3 4">J1M15</strain>
    </source>
</reference>
<proteinExistence type="predicted"/>
<evidence type="ECO:0000259" key="2">
    <source>
        <dbReference type="Pfam" id="PF00496"/>
    </source>
</evidence>
<evidence type="ECO:0000313" key="3">
    <source>
        <dbReference type="EMBL" id="QXT63579.1"/>
    </source>
</evidence>
<dbReference type="PANTHER" id="PTHR30290">
    <property type="entry name" value="PERIPLASMIC BINDING COMPONENT OF ABC TRANSPORTER"/>
    <property type="match status" value="1"/>
</dbReference>
<dbReference type="EMBL" id="CP079216">
    <property type="protein sequence ID" value="QXT63579.1"/>
    <property type="molecule type" value="Genomic_DNA"/>
</dbReference>